<evidence type="ECO:0000313" key="2">
    <source>
        <dbReference type="EMBL" id="KAK1748873.1"/>
    </source>
</evidence>
<feature type="region of interest" description="Disordered" evidence="1">
    <location>
        <begin position="121"/>
        <end position="194"/>
    </location>
</feature>
<feature type="compositionally biased region" description="Polar residues" evidence="1">
    <location>
        <begin position="143"/>
        <end position="164"/>
    </location>
</feature>
<dbReference type="Proteomes" id="UP001224775">
    <property type="component" value="Unassembled WGS sequence"/>
</dbReference>
<dbReference type="EMBL" id="JATAAI010000001">
    <property type="protein sequence ID" value="KAK1748873.1"/>
    <property type="molecule type" value="Genomic_DNA"/>
</dbReference>
<feature type="compositionally biased region" description="Polar residues" evidence="1">
    <location>
        <begin position="121"/>
        <end position="132"/>
    </location>
</feature>
<feature type="compositionally biased region" description="Low complexity" evidence="1">
    <location>
        <begin position="173"/>
        <end position="190"/>
    </location>
</feature>
<evidence type="ECO:0000256" key="1">
    <source>
        <dbReference type="SAM" id="MobiDB-lite"/>
    </source>
</evidence>
<proteinExistence type="predicted"/>
<dbReference type="AlphaFoldDB" id="A0AAD9DKM4"/>
<reference evidence="2" key="1">
    <citation type="submission" date="2023-06" db="EMBL/GenBank/DDBJ databases">
        <title>Survivors Of The Sea: Transcriptome response of Skeletonema marinoi to long-term dormancy.</title>
        <authorList>
            <person name="Pinder M.I.M."/>
            <person name="Kourtchenko O."/>
            <person name="Robertson E.K."/>
            <person name="Larsson T."/>
            <person name="Maumus F."/>
            <person name="Osuna-Cruz C.M."/>
            <person name="Vancaester E."/>
            <person name="Stenow R."/>
            <person name="Vandepoele K."/>
            <person name="Ploug H."/>
            <person name="Bruchert V."/>
            <person name="Godhe A."/>
            <person name="Topel M."/>
        </authorList>
    </citation>
    <scope>NUCLEOTIDE SEQUENCE</scope>
    <source>
        <strain evidence="2">R05AC</strain>
    </source>
</reference>
<evidence type="ECO:0000313" key="3">
    <source>
        <dbReference type="Proteomes" id="UP001224775"/>
    </source>
</evidence>
<keyword evidence="3" id="KW-1185">Reference proteome</keyword>
<sequence length="288" mass="31275">MIKGISKFAQMHNLLRPDGARVAPAPQPTADLLQYPTAGESVPNNAQNDLLSMNVAAPQPPPQTNVDVFNMTAIVDAVSDSGTSYQAPPTADAQQQLSQPVRNLPPQHKQQVVQQQLNFATPTPQQGQSAHQHPNPKVASDFASAQMQQAQPRPSVAPQNQPQYPNGAVFASPPAQMGQQAHQPQAQPRPSVVSQNQPQYRMELFLHLHLRRWDSKHRNNYASIKPTIVSSPAKAYPHFGPGPNQSMHAQAPSHLSQAAPPTLIPGQGQQQQPPVNPPKKAMNFDPFA</sequence>
<feature type="compositionally biased region" description="Low complexity" evidence="1">
    <location>
        <begin position="260"/>
        <end position="273"/>
    </location>
</feature>
<comment type="caution">
    <text evidence="2">The sequence shown here is derived from an EMBL/GenBank/DDBJ whole genome shotgun (WGS) entry which is preliminary data.</text>
</comment>
<gene>
    <name evidence="2" type="ORF">QTG54_000812</name>
</gene>
<feature type="region of interest" description="Disordered" evidence="1">
    <location>
        <begin position="19"/>
        <end position="46"/>
    </location>
</feature>
<feature type="region of interest" description="Disordered" evidence="1">
    <location>
        <begin position="235"/>
        <end position="288"/>
    </location>
</feature>
<feature type="compositionally biased region" description="Polar residues" evidence="1">
    <location>
        <begin position="243"/>
        <end position="256"/>
    </location>
</feature>
<protein>
    <submittedName>
        <fullName evidence="2">Uncharacterized protein</fullName>
    </submittedName>
</protein>
<accession>A0AAD9DKM4</accession>
<name>A0AAD9DKM4_9STRA</name>
<organism evidence="2 3">
    <name type="scientific">Skeletonema marinoi</name>
    <dbReference type="NCBI Taxonomy" id="267567"/>
    <lineage>
        <taxon>Eukaryota</taxon>
        <taxon>Sar</taxon>
        <taxon>Stramenopiles</taxon>
        <taxon>Ochrophyta</taxon>
        <taxon>Bacillariophyta</taxon>
        <taxon>Coscinodiscophyceae</taxon>
        <taxon>Thalassiosirophycidae</taxon>
        <taxon>Thalassiosirales</taxon>
        <taxon>Skeletonemataceae</taxon>
        <taxon>Skeletonema</taxon>
        <taxon>Skeletonema marinoi-dohrnii complex</taxon>
    </lineage>
</organism>